<dbReference type="Proteomes" id="UP000051735">
    <property type="component" value="Unassembled WGS sequence"/>
</dbReference>
<evidence type="ECO:0000313" key="2">
    <source>
        <dbReference type="Proteomes" id="UP000051735"/>
    </source>
</evidence>
<accession>A0ABR5PM88</accession>
<proteinExistence type="predicted"/>
<dbReference type="EMBL" id="AZGN01000055">
    <property type="protein sequence ID" value="KRM31327.1"/>
    <property type="molecule type" value="Genomic_DNA"/>
</dbReference>
<dbReference type="GeneID" id="75117181"/>
<reference evidence="1 2" key="1">
    <citation type="journal article" date="2015" name="Genome Announc.">
        <title>Expanding the biotechnology potential of lactobacilli through comparative genomics of 213 strains and associated genera.</title>
        <authorList>
            <person name="Sun Z."/>
            <person name="Harris H.M."/>
            <person name="McCann A."/>
            <person name="Guo C."/>
            <person name="Argimon S."/>
            <person name="Zhang W."/>
            <person name="Yang X."/>
            <person name="Jeffery I.B."/>
            <person name="Cooney J.C."/>
            <person name="Kagawa T.F."/>
            <person name="Liu W."/>
            <person name="Song Y."/>
            <person name="Salvetti E."/>
            <person name="Wrobel A."/>
            <person name="Rasinkangas P."/>
            <person name="Parkhill J."/>
            <person name="Rea M.C."/>
            <person name="O'Sullivan O."/>
            <person name="Ritari J."/>
            <person name="Douillard F.P."/>
            <person name="Paul Ross R."/>
            <person name="Yang R."/>
            <person name="Briner A.E."/>
            <person name="Felis G.E."/>
            <person name="de Vos W.M."/>
            <person name="Barrangou R."/>
            <person name="Klaenhammer T.R."/>
            <person name="Caufield P.W."/>
            <person name="Cui Y."/>
            <person name="Zhang H."/>
            <person name="O'Toole P.W."/>
        </authorList>
    </citation>
    <scope>NUCLEOTIDE SEQUENCE [LARGE SCALE GENOMIC DNA]</scope>
    <source>
        <strain evidence="1 2">DSM 6629</strain>
    </source>
</reference>
<dbReference type="PIRSF" id="PIRSF034934">
    <property type="entry name" value="AbiF_AbiD"/>
    <property type="match status" value="1"/>
</dbReference>
<evidence type="ECO:0000313" key="1">
    <source>
        <dbReference type="EMBL" id="KRM31327.1"/>
    </source>
</evidence>
<comment type="caution">
    <text evidence="1">The sequence shown here is derived from an EMBL/GenBank/DDBJ whole genome shotgun (WGS) entry which is preliminary data.</text>
</comment>
<keyword evidence="2" id="KW-1185">Reference proteome</keyword>
<dbReference type="Pfam" id="PF07751">
    <property type="entry name" value="Abi_2"/>
    <property type="match status" value="1"/>
</dbReference>
<organism evidence="1 2">
    <name type="scientific">Lactobacillus intestinalis DSM 6629</name>
    <dbReference type="NCBI Taxonomy" id="1423761"/>
    <lineage>
        <taxon>Bacteria</taxon>
        <taxon>Bacillati</taxon>
        <taxon>Bacillota</taxon>
        <taxon>Bacilli</taxon>
        <taxon>Lactobacillales</taxon>
        <taxon>Lactobacillaceae</taxon>
        <taxon>Lactobacillus</taxon>
    </lineage>
</organism>
<gene>
    <name evidence="1" type="ORF">FC44_GL000562</name>
</gene>
<sequence length="316" mass="37189">MKEFKTIDEQIMLLKARGLTFNNIDHAKKYLKSNNYYNIINGYSKYFQESQDQFISGTTFDEVSQLYFCDKQLKQAFFNAIINVEHHLKSIFAYNFAQEFDGKRYACLDINSYNPNKVLTVGRTISDLTRVINFYKNKPNTPIYHYVKKYDDVPIWVIVEFLDFGQLCSLIKNSKRTVQNNICKDLLEFITDNIGPIQEHFTPEIMMSFIENIRELRNICAHNNRLLKFRCRADSKYFASLDKLSGVKNTDSRKYAYSVLISMQCFLSPTEYRILSNTIRKKLNFLSNHLSSIKIDEILSAMGFPNDWLENPKFRQ</sequence>
<dbReference type="RefSeq" id="WP_057811608.1">
    <property type="nucleotide sequence ID" value="NZ_AZGN01000055.1"/>
</dbReference>
<dbReference type="InterPro" id="IPR011664">
    <property type="entry name" value="Abi_system_AbiD/AbiF-like"/>
</dbReference>
<protein>
    <submittedName>
        <fullName evidence="1">Abortive infection bacteriophage resistance protein</fullName>
    </submittedName>
</protein>
<name>A0ABR5PM88_9LACO</name>
<dbReference type="InterPro" id="IPR017034">
    <property type="entry name" value="Abi_system_AbiD/AbiF"/>
</dbReference>